<feature type="domain" description="Antitoxin Xre/MbcA/ParS-like toxin-binding" evidence="1">
    <location>
        <begin position="81"/>
        <end position="129"/>
    </location>
</feature>
<evidence type="ECO:0000313" key="3">
    <source>
        <dbReference type="EMBL" id="EAT14449.1"/>
    </source>
</evidence>
<reference evidence="3" key="2">
    <citation type="submission" date="2006-05" db="EMBL/GenBank/DDBJ databases">
        <title>Sequencing of the draft genome and assembly of Desulfuromonas acetoxidans DSM 684.</title>
        <authorList>
            <consortium name="US DOE Joint Genome Institute (JGI-PGF)"/>
            <person name="Copeland A."/>
            <person name="Lucas S."/>
            <person name="Lapidus A."/>
            <person name="Barry K."/>
            <person name="Detter J.C."/>
            <person name="Glavina del Rio T."/>
            <person name="Hammon N."/>
            <person name="Israni S."/>
            <person name="Dalin E."/>
            <person name="Tice H."/>
            <person name="Bruce D."/>
            <person name="Pitluck S."/>
            <person name="Richardson P."/>
        </authorList>
    </citation>
    <scope>NUCLEOTIDE SEQUENCE [LARGE SCALE GENOMIC DNA]</scope>
    <source>
        <strain evidence="3">DSM 684</strain>
    </source>
</reference>
<feature type="domain" description="Antitoxin Xre-like helix-turn-helix" evidence="2">
    <location>
        <begin position="21"/>
        <end position="76"/>
    </location>
</feature>
<dbReference type="InterPro" id="IPR024467">
    <property type="entry name" value="Xre/MbcA/ParS-like_toxin-bd"/>
</dbReference>
<dbReference type="Proteomes" id="UP000005695">
    <property type="component" value="Unassembled WGS sequence"/>
</dbReference>
<reference evidence="3" key="1">
    <citation type="submission" date="2006-05" db="EMBL/GenBank/DDBJ databases">
        <title>Annotation of the draft genome assembly of Desulfuromonas acetoxidans DSM 684.</title>
        <authorList>
            <consortium name="US DOE Joint Genome Institute (JGI-ORNL)"/>
            <person name="Larimer F."/>
            <person name="Land M."/>
            <person name="Hauser L."/>
        </authorList>
    </citation>
    <scope>NUCLEOTIDE SEQUENCE [LARGE SCALE GENOMIC DNA]</scope>
    <source>
        <strain evidence="3">DSM 684</strain>
    </source>
</reference>
<dbReference type="OrthoDB" id="117888at2"/>
<dbReference type="AlphaFoldDB" id="Q1JW39"/>
<name>Q1JW39_DESA6</name>
<sequence length="134" mass="15811">MTQTDNFQDIDLSNTDSRARLAQLITRLFEHWQLSDEDQAALLGLSTKNRSTLSRYRQGKPLANNMDLLDRAGHLLSIHKSLRILYPHNRSLAYQWISRPNKRFNNMSPLEIIKERHFEGLLTISHYLDWELHQ</sequence>
<evidence type="ECO:0000259" key="1">
    <source>
        <dbReference type="Pfam" id="PF09722"/>
    </source>
</evidence>
<gene>
    <name evidence="3" type="ORF">Dace_0457</name>
</gene>
<dbReference type="EMBL" id="AAEW02000026">
    <property type="protein sequence ID" value="EAT14449.1"/>
    <property type="molecule type" value="Genomic_DNA"/>
</dbReference>
<dbReference type="Pfam" id="PF09722">
    <property type="entry name" value="Xre_MbcA_ParS_C"/>
    <property type="match status" value="1"/>
</dbReference>
<dbReference type="Pfam" id="PF20432">
    <property type="entry name" value="Xre-like-HTH"/>
    <property type="match status" value="1"/>
</dbReference>
<dbReference type="InterPro" id="IPR046847">
    <property type="entry name" value="Xre-like_HTH"/>
</dbReference>
<dbReference type="RefSeq" id="WP_006002725.1">
    <property type="nucleotide sequence ID" value="NZ_AAEW02000026.1"/>
</dbReference>
<organism evidence="3 4">
    <name type="scientific">Desulfuromonas acetoxidans (strain DSM 684 / 11070)</name>
    <dbReference type="NCBI Taxonomy" id="281689"/>
    <lineage>
        <taxon>Bacteria</taxon>
        <taxon>Pseudomonadati</taxon>
        <taxon>Thermodesulfobacteriota</taxon>
        <taxon>Desulfuromonadia</taxon>
        <taxon>Desulfuromonadales</taxon>
        <taxon>Desulfuromonadaceae</taxon>
        <taxon>Desulfuromonas</taxon>
    </lineage>
</organism>
<protein>
    <submittedName>
        <fullName evidence="3">Uncharacterized protein</fullName>
    </submittedName>
</protein>
<keyword evidence="4" id="KW-1185">Reference proteome</keyword>
<comment type="caution">
    <text evidence="3">The sequence shown here is derived from an EMBL/GenBank/DDBJ whole genome shotgun (WGS) entry which is preliminary data.</text>
</comment>
<evidence type="ECO:0000313" key="4">
    <source>
        <dbReference type="Proteomes" id="UP000005695"/>
    </source>
</evidence>
<dbReference type="GO" id="GO:0003677">
    <property type="term" value="F:DNA binding"/>
    <property type="evidence" value="ECO:0007669"/>
    <property type="project" value="InterPro"/>
</dbReference>
<evidence type="ECO:0000259" key="2">
    <source>
        <dbReference type="Pfam" id="PF20432"/>
    </source>
</evidence>
<accession>Q1JW39</accession>
<proteinExistence type="predicted"/>